<dbReference type="InterPro" id="IPR035205">
    <property type="entry name" value="DUF5320"/>
</dbReference>
<evidence type="ECO:0000313" key="2">
    <source>
        <dbReference type="EMBL" id="MBJ2175710.1"/>
    </source>
</evidence>
<gene>
    <name evidence="2" type="ORF">JBL43_15765</name>
</gene>
<evidence type="ECO:0000256" key="1">
    <source>
        <dbReference type="SAM" id="MobiDB-lite"/>
    </source>
</evidence>
<dbReference type="Proteomes" id="UP000623301">
    <property type="component" value="Unassembled WGS sequence"/>
</dbReference>
<protein>
    <submittedName>
        <fullName evidence="2">DUF5320 domain-containing protein</fullName>
    </submittedName>
</protein>
<feature type="region of interest" description="Disordered" evidence="1">
    <location>
        <begin position="1"/>
        <end position="21"/>
    </location>
</feature>
<organism evidence="2 3">
    <name type="scientific">Aureibaculum flavum</name>
    <dbReference type="NCBI Taxonomy" id="2795986"/>
    <lineage>
        <taxon>Bacteria</taxon>
        <taxon>Pseudomonadati</taxon>
        <taxon>Bacteroidota</taxon>
        <taxon>Flavobacteriia</taxon>
        <taxon>Flavobacteriales</taxon>
        <taxon>Flavobacteriaceae</taxon>
        <taxon>Aureibaculum</taxon>
    </lineage>
</organism>
<reference evidence="2 3" key="1">
    <citation type="submission" date="2020-12" db="EMBL/GenBank/DDBJ databases">
        <title>Aureibaculum luteum sp. nov. and Aureibaculum flavum sp. nov., novel members of the family Flavobacteriaceae isolated from Antarctic intertidal sediments.</title>
        <authorList>
            <person name="He X."/>
            <person name="Zhang X."/>
        </authorList>
    </citation>
    <scope>NUCLEOTIDE SEQUENCE [LARGE SCALE GENOMIC DNA]</scope>
    <source>
        <strain evidence="2 3">A20</strain>
    </source>
</reference>
<sequence>MPNLDQKGPGGLGPKTGKKLGKCRKNDLEIKTIEKIYFFKKEPLSNSKPIKQLHTIIKKK</sequence>
<evidence type="ECO:0000313" key="3">
    <source>
        <dbReference type="Proteomes" id="UP000623301"/>
    </source>
</evidence>
<proteinExistence type="predicted"/>
<keyword evidence="3" id="KW-1185">Reference proteome</keyword>
<dbReference type="EMBL" id="JAEHFJ010000008">
    <property type="protein sequence ID" value="MBJ2175710.1"/>
    <property type="molecule type" value="Genomic_DNA"/>
</dbReference>
<accession>A0ABS0WUP7</accession>
<name>A0ABS0WUP7_9FLAO</name>
<comment type="caution">
    <text evidence="2">The sequence shown here is derived from an EMBL/GenBank/DDBJ whole genome shotgun (WGS) entry which is preliminary data.</text>
</comment>
<dbReference type="RefSeq" id="WP_198842366.1">
    <property type="nucleotide sequence ID" value="NZ_JAEHFJ010000008.1"/>
</dbReference>
<dbReference type="Pfam" id="PF17253">
    <property type="entry name" value="DUF5320"/>
    <property type="match status" value="1"/>
</dbReference>